<dbReference type="Gene3D" id="2.40.50.40">
    <property type="match status" value="1"/>
</dbReference>
<keyword evidence="13" id="KW-0239">DNA-directed DNA polymerase</keyword>
<dbReference type="GO" id="GO:0015074">
    <property type="term" value="P:DNA integration"/>
    <property type="evidence" value="ECO:0007669"/>
    <property type="project" value="UniProtKB-KW"/>
</dbReference>
<dbReference type="GO" id="GO:0046872">
    <property type="term" value="F:metal ion binding"/>
    <property type="evidence" value="ECO:0007669"/>
    <property type="project" value="UniProtKB-KW"/>
</dbReference>
<organism evidence="20 21">
    <name type="scientific">Anolis carolinensis</name>
    <name type="common">Green anole</name>
    <name type="synonym">American chameleon</name>
    <dbReference type="NCBI Taxonomy" id="28377"/>
    <lineage>
        <taxon>Eukaryota</taxon>
        <taxon>Metazoa</taxon>
        <taxon>Chordata</taxon>
        <taxon>Craniata</taxon>
        <taxon>Vertebrata</taxon>
        <taxon>Euteleostomi</taxon>
        <taxon>Lepidosauria</taxon>
        <taxon>Squamata</taxon>
        <taxon>Bifurcata</taxon>
        <taxon>Unidentata</taxon>
        <taxon>Episquamata</taxon>
        <taxon>Toxicofera</taxon>
        <taxon>Iguania</taxon>
        <taxon>Dactyloidae</taxon>
        <taxon>Anolis</taxon>
    </lineage>
</organism>
<dbReference type="AlphaFoldDB" id="A0A803TPA0"/>
<dbReference type="InterPro" id="IPR012337">
    <property type="entry name" value="RNaseH-like_sf"/>
</dbReference>
<keyword evidence="15" id="KW-0233">DNA recombination</keyword>
<evidence type="ECO:0000256" key="6">
    <source>
        <dbReference type="ARBA" id="ARBA00022723"/>
    </source>
</evidence>
<keyword evidence="11" id="KW-0229">DNA integration</keyword>
<dbReference type="SUPFAM" id="SSF56672">
    <property type="entry name" value="DNA/RNA polymerases"/>
    <property type="match status" value="1"/>
</dbReference>
<keyword evidence="7" id="KW-0064">Aspartyl protease</keyword>
<sequence>MPVTQPRGQCYSRRMTRAFCASRKFNTTESHWPIWEKEAAAVKFALEAWRHLLEGAPHKFVVYTDHRNLEALQTPRKMTPKQLRWAKFFARFDFELKYLPGKENFLVDALSRLPQYHADKQHTMGTIFSNTQLGMGVVMRSRANKEGTGPEATPPPEKDIRDPWLREHYQELDYKDGVWLKGSRTYVPEDQRKLVLHDHHDNKTAGHFGFVKTLHLVRRKYWWPLMRKDVKAYVHQCPVCATVKGGGGKPSGLLRPLETPAAPWEHISMDFIVDLPPSNGKTVIWVVVDLFSKQAHFIPCRSMPNAEQLAQMFIEHCYKHHGAPSKVISDRGSVFVSRFWKAFLRQLGAKQALSTAYHPLTDGQTERVNQVLEQYLRCYTNYQQDNWSKFLAYAQVAYNNSVHSSTGHSPFEIVYGRNLRTLPTPEVIQSDPVPFAEWMARIKDAWPVITQALEEAKAAYKHQADKHRRPDWDLKPGQQVYLSTKYLKGRQPTKKLAAKYIGPFMVKRLVNEVSAELELPQSYRMIHPVFHFSLLKPATESSQWHPVKPPPPPIMIGGNQHYEVAEILDSRVRKNTLQYFVRWKHFPLSESEWVRDADINAPTLKSFHAQNPHKPPHKGGGRFLGGRDVRIPNPCHLWSADKEQMPAIKAGRP</sequence>
<dbReference type="GO" id="GO:0003677">
    <property type="term" value="F:DNA binding"/>
    <property type="evidence" value="ECO:0007669"/>
    <property type="project" value="UniProtKB-KW"/>
</dbReference>
<dbReference type="SUPFAM" id="SSF54160">
    <property type="entry name" value="Chromo domain-like"/>
    <property type="match status" value="1"/>
</dbReference>
<evidence type="ECO:0000313" key="21">
    <source>
        <dbReference type="Proteomes" id="UP000001646"/>
    </source>
</evidence>
<dbReference type="PANTHER" id="PTHR37984:SF15">
    <property type="entry name" value="INTEGRASE CATALYTIC DOMAIN-CONTAINING PROTEIN"/>
    <property type="match status" value="1"/>
</dbReference>
<reference evidence="20" key="3">
    <citation type="submission" date="2025-09" db="UniProtKB">
        <authorList>
            <consortium name="Ensembl"/>
        </authorList>
    </citation>
    <scope>IDENTIFICATION</scope>
</reference>
<dbReference type="GO" id="GO:0003964">
    <property type="term" value="F:RNA-directed DNA polymerase activity"/>
    <property type="evidence" value="ECO:0007669"/>
    <property type="project" value="UniProtKB-KW"/>
</dbReference>
<evidence type="ECO:0000256" key="8">
    <source>
        <dbReference type="ARBA" id="ARBA00022759"/>
    </source>
</evidence>
<keyword evidence="9" id="KW-0378">Hydrolase</keyword>
<proteinExistence type="predicted"/>
<keyword evidence="21" id="KW-1185">Reference proteome</keyword>
<evidence type="ECO:0000313" key="20">
    <source>
        <dbReference type="Ensembl" id="ENSACAP00000037040.1"/>
    </source>
</evidence>
<evidence type="ECO:0000256" key="13">
    <source>
        <dbReference type="ARBA" id="ARBA00022932"/>
    </source>
</evidence>
<evidence type="ECO:0000256" key="5">
    <source>
        <dbReference type="ARBA" id="ARBA00022722"/>
    </source>
</evidence>
<dbReference type="Gene3D" id="1.10.340.70">
    <property type="match status" value="1"/>
</dbReference>
<dbReference type="SMART" id="SM00298">
    <property type="entry name" value="CHROMO"/>
    <property type="match status" value="1"/>
</dbReference>
<keyword evidence="10" id="KW-0460">Magnesium</keyword>
<dbReference type="Ensembl" id="ENSACAT00000055637.1">
    <property type="protein sequence ID" value="ENSACAP00000037040.1"/>
    <property type="gene ID" value="ENSACAG00000040210.1"/>
</dbReference>
<dbReference type="InterPro" id="IPR041373">
    <property type="entry name" value="RT_RNaseH"/>
</dbReference>
<dbReference type="GO" id="GO:0004190">
    <property type="term" value="F:aspartic-type endopeptidase activity"/>
    <property type="evidence" value="ECO:0007669"/>
    <property type="project" value="UniProtKB-KW"/>
</dbReference>
<dbReference type="Pfam" id="PF00665">
    <property type="entry name" value="rve"/>
    <property type="match status" value="1"/>
</dbReference>
<dbReference type="InterPro" id="IPR056924">
    <property type="entry name" value="SH3_Tf2-1"/>
</dbReference>
<dbReference type="GeneTree" id="ENSGT01040000240511"/>
<dbReference type="InterPro" id="IPR041588">
    <property type="entry name" value="Integrase_H2C2"/>
</dbReference>
<dbReference type="Pfam" id="PF00385">
    <property type="entry name" value="Chromo"/>
    <property type="match status" value="1"/>
</dbReference>
<dbReference type="InParanoid" id="A0A803TPA0"/>
<evidence type="ECO:0000256" key="15">
    <source>
        <dbReference type="ARBA" id="ARBA00023172"/>
    </source>
</evidence>
<reference evidence="20" key="2">
    <citation type="submission" date="2025-08" db="UniProtKB">
        <authorList>
            <consortium name="Ensembl"/>
        </authorList>
    </citation>
    <scope>IDENTIFICATION</scope>
</reference>
<keyword evidence="6" id="KW-0479">Metal-binding</keyword>
<dbReference type="GO" id="GO:0004519">
    <property type="term" value="F:endonuclease activity"/>
    <property type="evidence" value="ECO:0007669"/>
    <property type="project" value="UniProtKB-KW"/>
</dbReference>
<dbReference type="FunFam" id="1.10.340.70:FF:000004">
    <property type="entry name" value="Retrovirus-related Pol polyprotein from transposon 297-like Protein"/>
    <property type="match status" value="1"/>
</dbReference>
<evidence type="ECO:0000259" key="19">
    <source>
        <dbReference type="PROSITE" id="PS50994"/>
    </source>
</evidence>
<feature type="domain" description="Chromo" evidence="18">
    <location>
        <begin position="562"/>
        <end position="604"/>
    </location>
</feature>
<dbReference type="Proteomes" id="UP000001646">
    <property type="component" value="Chromosome 1"/>
</dbReference>
<evidence type="ECO:0000256" key="17">
    <source>
        <dbReference type="SAM" id="MobiDB-lite"/>
    </source>
</evidence>
<evidence type="ECO:0000256" key="4">
    <source>
        <dbReference type="ARBA" id="ARBA00022695"/>
    </source>
</evidence>
<dbReference type="GO" id="GO:0006508">
    <property type="term" value="P:proteolysis"/>
    <property type="evidence" value="ECO:0007669"/>
    <property type="project" value="UniProtKB-KW"/>
</dbReference>
<dbReference type="InterPro" id="IPR050951">
    <property type="entry name" value="Retrovirus_Pol_polyprotein"/>
</dbReference>
<name>A0A803TPA0_ANOCA</name>
<keyword evidence="12" id="KW-0695">RNA-directed DNA polymerase</keyword>
<dbReference type="InterPro" id="IPR001584">
    <property type="entry name" value="Integrase_cat-core"/>
</dbReference>
<dbReference type="InterPro" id="IPR043502">
    <property type="entry name" value="DNA/RNA_pol_sf"/>
</dbReference>
<evidence type="ECO:0000256" key="2">
    <source>
        <dbReference type="ARBA" id="ARBA00022670"/>
    </source>
</evidence>
<evidence type="ECO:0000256" key="12">
    <source>
        <dbReference type="ARBA" id="ARBA00022918"/>
    </source>
</evidence>
<dbReference type="GO" id="GO:0005634">
    <property type="term" value="C:nucleus"/>
    <property type="evidence" value="ECO:0007669"/>
    <property type="project" value="UniProtKB-SubCell"/>
</dbReference>
<evidence type="ECO:0000256" key="3">
    <source>
        <dbReference type="ARBA" id="ARBA00022679"/>
    </source>
</evidence>
<keyword evidence="8" id="KW-0255">Endonuclease</keyword>
<keyword evidence="5" id="KW-0540">Nuclease</keyword>
<keyword evidence="2" id="KW-0645">Protease</keyword>
<dbReference type="GO" id="GO:0003887">
    <property type="term" value="F:DNA-directed DNA polymerase activity"/>
    <property type="evidence" value="ECO:0007669"/>
    <property type="project" value="UniProtKB-KW"/>
</dbReference>
<dbReference type="SUPFAM" id="SSF53098">
    <property type="entry name" value="Ribonuclease H-like"/>
    <property type="match status" value="1"/>
</dbReference>
<comment type="subcellular location">
    <subcellularLocation>
        <location evidence="1">Nucleus</location>
    </subcellularLocation>
</comment>
<dbReference type="Pfam" id="PF24626">
    <property type="entry name" value="SH3_Tf2-1"/>
    <property type="match status" value="1"/>
</dbReference>
<evidence type="ECO:0000256" key="16">
    <source>
        <dbReference type="ARBA" id="ARBA00039658"/>
    </source>
</evidence>
<evidence type="ECO:0000256" key="7">
    <source>
        <dbReference type="ARBA" id="ARBA00022750"/>
    </source>
</evidence>
<dbReference type="InterPro" id="IPR016197">
    <property type="entry name" value="Chromo-like_dom_sf"/>
</dbReference>
<dbReference type="PROSITE" id="PS50994">
    <property type="entry name" value="INTEGRASE"/>
    <property type="match status" value="1"/>
</dbReference>
<dbReference type="CDD" id="cd09274">
    <property type="entry name" value="RNase_HI_RT_Ty3"/>
    <property type="match status" value="1"/>
</dbReference>
<reference evidence="20 21" key="1">
    <citation type="submission" date="2009-12" db="EMBL/GenBank/DDBJ databases">
        <title>The Genome Sequence of Anolis carolinensis (Green Anole Lizard).</title>
        <authorList>
            <consortium name="The Genome Sequencing Platform"/>
            <person name="Di Palma F."/>
            <person name="Alfoldi J."/>
            <person name="Heiman D."/>
            <person name="Young S."/>
            <person name="Grabherr M."/>
            <person name="Johnson J."/>
            <person name="Lander E.S."/>
            <person name="Lindblad-Toh K."/>
        </authorList>
    </citation>
    <scope>NUCLEOTIDE SEQUENCE [LARGE SCALE GENOMIC DNA]</scope>
    <source>
        <strain evidence="20 21">JBL SC #1</strain>
    </source>
</reference>
<dbReference type="InterPro" id="IPR036397">
    <property type="entry name" value="RNaseH_sf"/>
</dbReference>
<dbReference type="FunFam" id="3.30.420.10:FF:000032">
    <property type="entry name" value="Retrovirus-related Pol polyprotein from transposon 297-like Protein"/>
    <property type="match status" value="1"/>
</dbReference>
<dbReference type="PANTHER" id="PTHR37984">
    <property type="entry name" value="PROTEIN CBG26694"/>
    <property type="match status" value="1"/>
</dbReference>
<protein>
    <recommendedName>
        <fullName evidence="16">Gypsy retrotransposon integrase-like protein 1</fullName>
    </recommendedName>
</protein>
<keyword evidence="3" id="KW-0808">Transferase</keyword>
<evidence type="ECO:0000256" key="10">
    <source>
        <dbReference type="ARBA" id="ARBA00022842"/>
    </source>
</evidence>
<evidence type="ECO:0000256" key="11">
    <source>
        <dbReference type="ARBA" id="ARBA00022908"/>
    </source>
</evidence>
<dbReference type="Pfam" id="PF17917">
    <property type="entry name" value="RT_RNaseH"/>
    <property type="match status" value="1"/>
</dbReference>
<evidence type="ECO:0000256" key="9">
    <source>
        <dbReference type="ARBA" id="ARBA00022801"/>
    </source>
</evidence>
<evidence type="ECO:0000259" key="18">
    <source>
        <dbReference type="PROSITE" id="PS50013"/>
    </source>
</evidence>
<dbReference type="InterPro" id="IPR023780">
    <property type="entry name" value="Chromo_domain"/>
</dbReference>
<keyword evidence="4" id="KW-0548">Nucleotidyltransferase</keyword>
<accession>A0A803TPA0</accession>
<dbReference type="PROSITE" id="PS50013">
    <property type="entry name" value="CHROMO_2"/>
    <property type="match status" value="1"/>
</dbReference>
<feature type="domain" description="Integrase catalytic" evidence="19">
    <location>
        <begin position="259"/>
        <end position="418"/>
    </location>
</feature>
<evidence type="ECO:0000256" key="1">
    <source>
        <dbReference type="ARBA" id="ARBA00004123"/>
    </source>
</evidence>
<dbReference type="InterPro" id="IPR000953">
    <property type="entry name" value="Chromo/chromo_shadow_dom"/>
</dbReference>
<dbReference type="Pfam" id="PF17921">
    <property type="entry name" value="Integrase_H2C2"/>
    <property type="match status" value="1"/>
</dbReference>
<dbReference type="Gene3D" id="3.30.420.10">
    <property type="entry name" value="Ribonuclease H-like superfamily/Ribonuclease H"/>
    <property type="match status" value="1"/>
</dbReference>
<dbReference type="GO" id="GO:0006310">
    <property type="term" value="P:DNA recombination"/>
    <property type="evidence" value="ECO:0007669"/>
    <property type="project" value="UniProtKB-KW"/>
</dbReference>
<evidence type="ECO:0000256" key="14">
    <source>
        <dbReference type="ARBA" id="ARBA00023125"/>
    </source>
</evidence>
<feature type="region of interest" description="Disordered" evidence="17">
    <location>
        <begin position="606"/>
        <end position="626"/>
    </location>
</feature>
<keyword evidence="14" id="KW-0238">DNA-binding</keyword>